<dbReference type="EMBL" id="VIWT01000003">
    <property type="protein sequence ID" value="TWF90345.1"/>
    <property type="molecule type" value="Genomic_DNA"/>
</dbReference>
<dbReference type="RefSeq" id="WP_145909553.1">
    <property type="nucleotide sequence ID" value="NZ_BAAAMZ010000001.1"/>
</dbReference>
<dbReference type="PROSITE" id="PS50893">
    <property type="entry name" value="ABC_TRANSPORTER_2"/>
    <property type="match status" value="1"/>
</dbReference>
<protein>
    <submittedName>
        <fullName evidence="6">ABC-2 type transport system ATP-binding protein</fullName>
    </submittedName>
</protein>
<evidence type="ECO:0000256" key="3">
    <source>
        <dbReference type="ARBA" id="ARBA00022741"/>
    </source>
</evidence>
<evidence type="ECO:0000256" key="2">
    <source>
        <dbReference type="ARBA" id="ARBA00022448"/>
    </source>
</evidence>
<dbReference type="Pfam" id="PF00005">
    <property type="entry name" value="ABC_tran"/>
    <property type="match status" value="1"/>
</dbReference>
<sequence length="321" mass="33448">MTPPVLEAVRLTHRYGRHTALADCELSLPPGRIVGLVGPNGAGKSTLLNLACGLARPTSGTIRVLGAVPAADPAHLARVGFVAQDTPVYRELSVAEHLHLGERLNPRWDGDLARRRVDRAGLDPRQRAGRLSGGQRAQLALALAAGKRPELLILDEPAAALDPVARATFLEHLVESVEELGATALLSSHALADVEQVCDHLVVLADGQVQLAGDTAELLARHRRILLPVPALAQLPDGVRVIHSDADEAIVRADPSLLVDGPWQPVAADLPEVVLAYLTAAASDDGTAAGSAYGRATTAAAITTTATGATARTTTSKGATR</sequence>
<keyword evidence="2" id="KW-0813">Transport</keyword>
<dbReference type="GO" id="GO:0005524">
    <property type="term" value="F:ATP binding"/>
    <property type="evidence" value="ECO:0007669"/>
    <property type="project" value="UniProtKB-KW"/>
</dbReference>
<dbReference type="InterPro" id="IPR003439">
    <property type="entry name" value="ABC_transporter-like_ATP-bd"/>
</dbReference>
<dbReference type="PANTHER" id="PTHR43335">
    <property type="entry name" value="ABC TRANSPORTER, ATP-BINDING PROTEIN"/>
    <property type="match status" value="1"/>
</dbReference>
<dbReference type="AlphaFoldDB" id="A0A561TTB3"/>
<dbReference type="InterPro" id="IPR003593">
    <property type="entry name" value="AAA+_ATPase"/>
</dbReference>
<evidence type="ECO:0000256" key="1">
    <source>
        <dbReference type="ARBA" id="ARBA00005417"/>
    </source>
</evidence>
<keyword evidence="4 6" id="KW-0067">ATP-binding</keyword>
<evidence type="ECO:0000313" key="6">
    <source>
        <dbReference type="EMBL" id="TWF90345.1"/>
    </source>
</evidence>
<evidence type="ECO:0000256" key="4">
    <source>
        <dbReference type="ARBA" id="ARBA00022840"/>
    </source>
</evidence>
<organism evidence="6 7">
    <name type="scientific">Kitasatospora viridis</name>
    <dbReference type="NCBI Taxonomy" id="281105"/>
    <lineage>
        <taxon>Bacteria</taxon>
        <taxon>Bacillati</taxon>
        <taxon>Actinomycetota</taxon>
        <taxon>Actinomycetes</taxon>
        <taxon>Kitasatosporales</taxon>
        <taxon>Streptomycetaceae</taxon>
        <taxon>Kitasatospora</taxon>
    </lineage>
</organism>
<feature type="domain" description="ABC transporter" evidence="5">
    <location>
        <begin position="6"/>
        <end position="231"/>
    </location>
</feature>
<gene>
    <name evidence="6" type="ORF">FHX73_13389</name>
</gene>
<dbReference type="GO" id="GO:0016887">
    <property type="term" value="F:ATP hydrolysis activity"/>
    <property type="evidence" value="ECO:0007669"/>
    <property type="project" value="InterPro"/>
</dbReference>
<keyword evidence="3" id="KW-0547">Nucleotide-binding</keyword>
<comment type="similarity">
    <text evidence="1">Belongs to the ABC transporter superfamily.</text>
</comment>
<evidence type="ECO:0000259" key="5">
    <source>
        <dbReference type="PROSITE" id="PS50893"/>
    </source>
</evidence>
<dbReference type="InterPro" id="IPR027417">
    <property type="entry name" value="P-loop_NTPase"/>
</dbReference>
<dbReference type="OrthoDB" id="9804819at2"/>
<evidence type="ECO:0000313" key="7">
    <source>
        <dbReference type="Proteomes" id="UP000317940"/>
    </source>
</evidence>
<dbReference type="PANTHER" id="PTHR43335:SF4">
    <property type="entry name" value="ABC TRANSPORTER, ATP-BINDING PROTEIN"/>
    <property type="match status" value="1"/>
</dbReference>
<keyword evidence="7" id="KW-1185">Reference proteome</keyword>
<accession>A0A561TTB3</accession>
<dbReference type="SUPFAM" id="SSF52540">
    <property type="entry name" value="P-loop containing nucleoside triphosphate hydrolases"/>
    <property type="match status" value="1"/>
</dbReference>
<proteinExistence type="inferred from homology"/>
<dbReference type="CDD" id="cd03230">
    <property type="entry name" value="ABC_DR_subfamily_A"/>
    <property type="match status" value="1"/>
</dbReference>
<dbReference type="Proteomes" id="UP000317940">
    <property type="component" value="Unassembled WGS sequence"/>
</dbReference>
<reference evidence="6 7" key="1">
    <citation type="submission" date="2019-06" db="EMBL/GenBank/DDBJ databases">
        <title>Sequencing the genomes of 1000 actinobacteria strains.</title>
        <authorList>
            <person name="Klenk H.-P."/>
        </authorList>
    </citation>
    <scope>NUCLEOTIDE SEQUENCE [LARGE SCALE GENOMIC DNA]</scope>
    <source>
        <strain evidence="6 7">DSM 44826</strain>
    </source>
</reference>
<name>A0A561TTB3_9ACTN</name>
<dbReference type="Gene3D" id="3.40.50.300">
    <property type="entry name" value="P-loop containing nucleotide triphosphate hydrolases"/>
    <property type="match status" value="1"/>
</dbReference>
<comment type="caution">
    <text evidence="6">The sequence shown here is derived from an EMBL/GenBank/DDBJ whole genome shotgun (WGS) entry which is preliminary data.</text>
</comment>
<dbReference type="SMART" id="SM00382">
    <property type="entry name" value="AAA"/>
    <property type="match status" value="1"/>
</dbReference>